<proteinExistence type="predicted"/>
<reference evidence="1 2" key="2">
    <citation type="submission" date="2013-02" db="EMBL/GenBank/DDBJ databases">
        <title>The Genome Sequence of Plasmodium falciparum Palo Alto/Uganda.</title>
        <authorList>
            <consortium name="The Broad Institute Genome Sequencing Platform"/>
            <consortium name="The Broad Institute Genome Sequencing Center for Infectious Disease"/>
            <person name="Neafsey D."/>
            <person name="Cheeseman I."/>
            <person name="Volkman S."/>
            <person name="Adams J."/>
            <person name="Walker B."/>
            <person name="Young S.K."/>
            <person name="Zeng Q."/>
            <person name="Gargeya S."/>
            <person name="Fitzgerald M."/>
            <person name="Haas B."/>
            <person name="Abouelleil A."/>
            <person name="Alvarado L."/>
            <person name="Arachchi H.M."/>
            <person name="Berlin A.M."/>
            <person name="Chapman S.B."/>
            <person name="Dewar J."/>
            <person name="Goldberg J."/>
            <person name="Griggs A."/>
            <person name="Gujja S."/>
            <person name="Hansen M."/>
            <person name="Howarth C."/>
            <person name="Imamovic A."/>
            <person name="Larimer J."/>
            <person name="McCowan C."/>
            <person name="Murphy C."/>
            <person name="Neiman D."/>
            <person name="Pearson M."/>
            <person name="Priest M."/>
            <person name="Roberts A."/>
            <person name="Saif S."/>
            <person name="Shea T."/>
            <person name="Sisk P."/>
            <person name="Sykes S."/>
            <person name="Wortman J."/>
            <person name="Nusbaum C."/>
            <person name="Birren B."/>
        </authorList>
    </citation>
    <scope>NUCLEOTIDE SEQUENCE [LARGE SCALE GENOMIC DNA]</scope>
    <source>
        <strain evidence="1 2">Palo Alto/Uganda</strain>
    </source>
</reference>
<sequence length="31" mass="3749">MHISQKLKDAESNLCHFKENLHTFPLDHWDN</sequence>
<accession>W4J6S7</accession>
<name>W4J6S7_PLAFP</name>
<organism evidence="1 2">
    <name type="scientific">Plasmodium falciparum (isolate Palo Alto / Uganda)</name>
    <dbReference type="NCBI Taxonomy" id="57270"/>
    <lineage>
        <taxon>Eukaryota</taxon>
        <taxon>Sar</taxon>
        <taxon>Alveolata</taxon>
        <taxon>Apicomplexa</taxon>
        <taxon>Aconoidasida</taxon>
        <taxon>Haemosporida</taxon>
        <taxon>Plasmodiidae</taxon>
        <taxon>Plasmodium</taxon>
        <taxon>Plasmodium (Laverania)</taxon>
    </lineage>
</organism>
<evidence type="ECO:0000313" key="2">
    <source>
        <dbReference type="Proteomes" id="UP000019103"/>
    </source>
</evidence>
<evidence type="ECO:0000313" key="1">
    <source>
        <dbReference type="EMBL" id="ETW57327.1"/>
    </source>
</evidence>
<reference evidence="1 2" key="1">
    <citation type="submission" date="2013-02" db="EMBL/GenBank/DDBJ databases">
        <title>The Genome Annotation of Plasmodium falciparum Palo Alto/Uganda.</title>
        <authorList>
            <consortium name="The Broad Institute Genome Sequencing Platform"/>
            <consortium name="The Broad Institute Genome Sequencing Center for Infectious Disease"/>
            <person name="Neafsey D."/>
            <person name="Hoffman S."/>
            <person name="Volkman S."/>
            <person name="Rosenthal P."/>
            <person name="Walker B."/>
            <person name="Young S.K."/>
            <person name="Zeng Q."/>
            <person name="Gargeya S."/>
            <person name="Fitzgerald M."/>
            <person name="Haas B."/>
            <person name="Abouelleil A."/>
            <person name="Allen A.W."/>
            <person name="Alvarado L."/>
            <person name="Arachchi H.M."/>
            <person name="Berlin A.M."/>
            <person name="Chapman S.B."/>
            <person name="Gainer-Dewar J."/>
            <person name="Goldberg J."/>
            <person name="Griggs A."/>
            <person name="Gujja S."/>
            <person name="Hansen M."/>
            <person name="Howarth C."/>
            <person name="Imamovic A."/>
            <person name="Ireland A."/>
            <person name="Larimer J."/>
            <person name="McCowan C."/>
            <person name="Murphy C."/>
            <person name="Pearson M."/>
            <person name="Poon T.W."/>
            <person name="Priest M."/>
            <person name="Roberts A."/>
            <person name="Saif S."/>
            <person name="Shea T."/>
            <person name="Sisk P."/>
            <person name="Sykes S."/>
            <person name="Wortman J."/>
            <person name="Nusbaum C."/>
            <person name="Birren B."/>
        </authorList>
    </citation>
    <scope>NUCLEOTIDE SEQUENCE [LARGE SCALE GENOMIC DNA]</scope>
    <source>
        <strain evidence="1 2">Palo Alto/Uganda</strain>
    </source>
</reference>
<protein>
    <submittedName>
        <fullName evidence="1">Uncharacterized protein</fullName>
    </submittedName>
</protein>
<dbReference type="AlphaFoldDB" id="W4J6S7"/>
<dbReference type="Proteomes" id="UP000019103">
    <property type="component" value="Unassembled WGS sequence"/>
</dbReference>
<dbReference type="EMBL" id="KI927281">
    <property type="protein sequence ID" value="ETW57327.1"/>
    <property type="molecule type" value="Genomic_DNA"/>
</dbReference>
<gene>
    <name evidence="1" type="ORF">PFUGPA_00667</name>
</gene>